<dbReference type="STRING" id="147828.A0A4S2LAX1"/>
<evidence type="ECO:0000313" key="2">
    <source>
        <dbReference type="EMBL" id="TGZ60505.1"/>
    </source>
</evidence>
<evidence type="ECO:0000256" key="1">
    <source>
        <dbReference type="SAM" id="MobiDB-lite"/>
    </source>
</evidence>
<dbReference type="AlphaFoldDB" id="A0A4S2LAX1"/>
<evidence type="ECO:0000313" key="3">
    <source>
        <dbReference type="Proteomes" id="UP000308267"/>
    </source>
</evidence>
<gene>
    <name evidence="2" type="ORF">CRM22_008466</name>
</gene>
<sequence>MPMRSRSVSSTTSWLRVTLSTKGFKVNLVTRFQVALSEEKKAGAPEEGKDKDSRAKDTLAKAATLTQAKVESEGLFEKERQPLKHLYPLKDKTGITIHPNKGVKGC</sequence>
<keyword evidence="3" id="KW-1185">Reference proteome</keyword>
<organism evidence="2 3">
    <name type="scientific">Opisthorchis felineus</name>
    <dbReference type="NCBI Taxonomy" id="147828"/>
    <lineage>
        <taxon>Eukaryota</taxon>
        <taxon>Metazoa</taxon>
        <taxon>Spiralia</taxon>
        <taxon>Lophotrochozoa</taxon>
        <taxon>Platyhelminthes</taxon>
        <taxon>Trematoda</taxon>
        <taxon>Digenea</taxon>
        <taxon>Opisthorchiida</taxon>
        <taxon>Opisthorchiata</taxon>
        <taxon>Opisthorchiidae</taxon>
        <taxon>Opisthorchis</taxon>
    </lineage>
</organism>
<comment type="caution">
    <text evidence="2">The sequence shown here is derived from an EMBL/GenBank/DDBJ whole genome shotgun (WGS) entry which is preliminary data.</text>
</comment>
<name>A0A4S2LAX1_OPIFE</name>
<reference evidence="2 3" key="1">
    <citation type="journal article" date="2019" name="BMC Genomics">
        <title>New insights from Opisthorchis felineus genome: update on genomics of the epidemiologically important liver flukes.</title>
        <authorList>
            <person name="Ershov N.I."/>
            <person name="Mordvinov V.A."/>
            <person name="Prokhortchouk E.B."/>
            <person name="Pakharukova M.Y."/>
            <person name="Gunbin K.V."/>
            <person name="Ustyantsev K."/>
            <person name="Genaev M.A."/>
            <person name="Blinov A.G."/>
            <person name="Mazur A."/>
            <person name="Boulygina E."/>
            <person name="Tsygankova S."/>
            <person name="Khrameeva E."/>
            <person name="Chekanov N."/>
            <person name="Fan G."/>
            <person name="Xiao A."/>
            <person name="Zhang H."/>
            <person name="Xu X."/>
            <person name="Yang H."/>
            <person name="Solovyev V."/>
            <person name="Lee S.M."/>
            <person name="Liu X."/>
            <person name="Afonnikov D.A."/>
            <person name="Skryabin K.G."/>
        </authorList>
    </citation>
    <scope>NUCLEOTIDE SEQUENCE [LARGE SCALE GENOMIC DNA]</scope>
    <source>
        <strain evidence="2">AK-0245</strain>
        <tissue evidence="2">Whole organism</tissue>
    </source>
</reference>
<accession>A0A4S2LAX1</accession>
<protein>
    <submittedName>
        <fullName evidence="2">Uncharacterized protein</fullName>
    </submittedName>
</protein>
<dbReference type="Proteomes" id="UP000308267">
    <property type="component" value="Unassembled WGS sequence"/>
</dbReference>
<feature type="region of interest" description="Disordered" evidence="1">
    <location>
        <begin position="38"/>
        <end position="57"/>
    </location>
</feature>
<dbReference type="EMBL" id="SJOL01008347">
    <property type="protein sequence ID" value="TGZ60505.1"/>
    <property type="molecule type" value="Genomic_DNA"/>
</dbReference>
<proteinExistence type="predicted"/>